<keyword evidence="2" id="KW-0949">S-adenosyl-L-methionine</keyword>
<dbReference type="SUPFAM" id="SSF102114">
    <property type="entry name" value="Radical SAM enzymes"/>
    <property type="match status" value="1"/>
</dbReference>
<dbReference type="InterPro" id="IPR058240">
    <property type="entry name" value="rSAM_sf"/>
</dbReference>
<evidence type="ECO:0000256" key="3">
    <source>
        <dbReference type="ARBA" id="ARBA00022723"/>
    </source>
</evidence>
<dbReference type="SFLD" id="SFLDG01065">
    <property type="entry name" value="anaerobic_coproporphyrinogen-I"/>
    <property type="match status" value="1"/>
</dbReference>
<keyword evidence="5" id="KW-0411">Iron-sulfur</keyword>
<evidence type="ECO:0000256" key="1">
    <source>
        <dbReference type="ARBA" id="ARBA00001966"/>
    </source>
</evidence>
<feature type="domain" description="Radical SAM core" evidence="6">
    <location>
        <begin position="1"/>
        <end position="239"/>
    </location>
</feature>
<proteinExistence type="predicted"/>
<dbReference type="Pfam" id="PF04055">
    <property type="entry name" value="Radical_SAM"/>
    <property type="match status" value="1"/>
</dbReference>
<dbReference type="CDD" id="cd01335">
    <property type="entry name" value="Radical_SAM"/>
    <property type="match status" value="1"/>
</dbReference>
<name>A0A1Y5F8I6_9BACT</name>
<sequence>MNIREIRSIYIHFPFCRHLCNYCDFYKNIPKNKEKEYEAYEASLVKGFALLTDLLKENDSTLGALNTLYLGGGTPSLWGERGAAFLKNFLLDRNIILGPSCEFTFEVNPGGWTEEGLLAWRDIGVNRYSLGIQSLNPHFLKLIDRVHNIEDVHETLNYFSSKKLSFSVDFMLGLPFSKKFKRDIISELEEILVHDPEHISLYILTTKAGYIHKDHLPDDEYIEGEYLRVSNFLIKRGYDHYEVSNFSKKGKESNHNLQYWKSESVAALGPSATGFLKEAQTRFKWKMTQVDFVLEKLTAEEMKLEEVYMALRINRPFDLSMFTDNLLELEKVLDLWQERKLLNTRAGSTISLNSNGFLILDSLMDDLFKHELV</sequence>
<dbReference type="GO" id="GO:0051539">
    <property type="term" value="F:4 iron, 4 sulfur cluster binding"/>
    <property type="evidence" value="ECO:0007669"/>
    <property type="project" value="TreeGrafter"/>
</dbReference>
<dbReference type="Proteomes" id="UP000196531">
    <property type="component" value="Unassembled WGS sequence"/>
</dbReference>
<keyword evidence="4" id="KW-0408">Iron</keyword>
<reference evidence="8" key="1">
    <citation type="journal article" date="2017" name="Proc. Natl. Acad. Sci. U.S.A.">
        <title>Simulation of Deepwater Horizon oil plume reveals substrate specialization within a complex community of hydrocarbon-degraders.</title>
        <authorList>
            <person name="Hu P."/>
            <person name="Dubinsky E.A."/>
            <person name="Probst A.J."/>
            <person name="Wang J."/>
            <person name="Sieber C.M.K."/>
            <person name="Tom L.M."/>
            <person name="Gardinali P."/>
            <person name="Banfield J.F."/>
            <person name="Atlas R.M."/>
            <person name="Andersen G.L."/>
        </authorList>
    </citation>
    <scope>NUCLEOTIDE SEQUENCE [LARGE SCALE GENOMIC DNA]</scope>
</reference>
<dbReference type="SFLD" id="SFLDS00029">
    <property type="entry name" value="Radical_SAM"/>
    <property type="match status" value="1"/>
</dbReference>
<dbReference type="PROSITE" id="PS51918">
    <property type="entry name" value="RADICAL_SAM"/>
    <property type="match status" value="1"/>
</dbReference>
<evidence type="ECO:0000313" key="7">
    <source>
        <dbReference type="EMBL" id="OUR93718.1"/>
    </source>
</evidence>
<accession>A0A1Y5F8I6</accession>
<dbReference type="InterPro" id="IPR013785">
    <property type="entry name" value="Aldolase_TIM"/>
</dbReference>
<dbReference type="Gene3D" id="3.20.20.70">
    <property type="entry name" value="Aldolase class I"/>
    <property type="match status" value="1"/>
</dbReference>
<evidence type="ECO:0000256" key="2">
    <source>
        <dbReference type="ARBA" id="ARBA00022691"/>
    </source>
</evidence>
<protein>
    <recommendedName>
        <fullName evidence="6">Radical SAM core domain-containing protein</fullName>
    </recommendedName>
</protein>
<evidence type="ECO:0000313" key="8">
    <source>
        <dbReference type="Proteomes" id="UP000196531"/>
    </source>
</evidence>
<comment type="cofactor">
    <cofactor evidence="1">
        <name>[4Fe-4S] cluster</name>
        <dbReference type="ChEBI" id="CHEBI:49883"/>
    </cofactor>
</comment>
<organism evidence="7 8">
    <name type="scientific">Halobacteriovorax marinus</name>
    <dbReference type="NCBI Taxonomy" id="97084"/>
    <lineage>
        <taxon>Bacteria</taxon>
        <taxon>Pseudomonadati</taxon>
        <taxon>Bdellovibrionota</taxon>
        <taxon>Bacteriovoracia</taxon>
        <taxon>Bacteriovoracales</taxon>
        <taxon>Halobacteriovoraceae</taxon>
        <taxon>Halobacteriovorax</taxon>
    </lineage>
</organism>
<dbReference type="EMBL" id="MAAO01000015">
    <property type="protein sequence ID" value="OUR93718.1"/>
    <property type="molecule type" value="Genomic_DNA"/>
</dbReference>
<gene>
    <name evidence="7" type="ORF">A9Q84_19850</name>
</gene>
<dbReference type="InterPro" id="IPR006638">
    <property type="entry name" value="Elp3/MiaA/NifB-like_rSAM"/>
</dbReference>
<dbReference type="AlphaFoldDB" id="A0A1Y5F8I6"/>
<dbReference type="SMART" id="SM00729">
    <property type="entry name" value="Elp3"/>
    <property type="match status" value="1"/>
</dbReference>
<dbReference type="PANTHER" id="PTHR13932">
    <property type="entry name" value="COPROPORPHYRINIGEN III OXIDASE"/>
    <property type="match status" value="1"/>
</dbReference>
<dbReference type="GO" id="GO:0003824">
    <property type="term" value="F:catalytic activity"/>
    <property type="evidence" value="ECO:0007669"/>
    <property type="project" value="InterPro"/>
</dbReference>
<dbReference type="InterPro" id="IPR034505">
    <property type="entry name" value="Coproporphyrinogen-III_oxidase"/>
</dbReference>
<evidence type="ECO:0000259" key="6">
    <source>
        <dbReference type="PROSITE" id="PS51918"/>
    </source>
</evidence>
<evidence type="ECO:0000256" key="5">
    <source>
        <dbReference type="ARBA" id="ARBA00023014"/>
    </source>
</evidence>
<comment type="caution">
    <text evidence="7">The sequence shown here is derived from an EMBL/GenBank/DDBJ whole genome shotgun (WGS) entry which is preliminary data.</text>
</comment>
<dbReference type="GO" id="GO:0046872">
    <property type="term" value="F:metal ion binding"/>
    <property type="evidence" value="ECO:0007669"/>
    <property type="project" value="UniProtKB-KW"/>
</dbReference>
<dbReference type="PANTHER" id="PTHR13932:SF5">
    <property type="entry name" value="RADICAL S-ADENOSYL METHIONINE DOMAIN-CONTAINING PROTEIN 1, MITOCHONDRIAL"/>
    <property type="match status" value="1"/>
</dbReference>
<keyword evidence="3" id="KW-0479">Metal-binding</keyword>
<dbReference type="GO" id="GO:0005737">
    <property type="term" value="C:cytoplasm"/>
    <property type="evidence" value="ECO:0007669"/>
    <property type="project" value="TreeGrafter"/>
</dbReference>
<evidence type="ECO:0000256" key="4">
    <source>
        <dbReference type="ARBA" id="ARBA00023004"/>
    </source>
</evidence>
<dbReference type="GO" id="GO:0006779">
    <property type="term" value="P:porphyrin-containing compound biosynthetic process"/>
    <property type="evidence" value="ECO:0007669"/>
    <property type="project" value="TreeGrafter"/>
</dbReference>
<dbReference type="InterPro" id="IPR007197">
    <property type="entry name" value="rSAM"/>
</dbReference>